<accession>A0AAW1K1E6</accession>
<name>A0AAW1K1E6_POPJA</name>
<dbReference type="EMBL" id="JASPKY010000276">
    <property type="protein sequence ID" value="KAK9711663.1"/>
    <property type="molecule type" value="Genomic_DNA"/>
</dbReference>
<feature type="domain" description="DUF8207" evidence="1">
    <location>
        <begin position="1"/>
        <end position="81"/>
    </location>
</feature>
<evidence type="ECO:0000313" key="2">
    <source>
        <dbReference type="EMBL" id="KAK9711663.1"/>
    </source>
</evidence>
<evidence type="ECO:0000313" key="3">
    <source>
        <dbReference type="Proteomes" id="UP001458880"/>
    </source>
</evidence>
<reference evidence="2 3" key="1">
    <citation type="journal article" date="2024" name="BMC Genomics">
        <title>De novo assembly and annotation of Popillia japonica's genome with initial clues to its potential as an invasive pest.</title>
        <authorList>
            <person name="Cucini C."/>
            <person name="Boschi S."/>
            <person name="Funari R."/>
            <person name="Cardaioli E."/>
            <person name="Iannotti N."/>
            <person name="Marturano G."/>
            <person name="Paoli F."/>
            <person name="Bruttini M."/>
            <person name="Carapelli A."/>
            <person name="Frati F."/>
            <person name="Nardi F."/>
        </authorList>
    </citation>
    <scope>NUCLEOTIDE SEQUENCE [LARGE SCALE GENOMIC DNA]</scope>
    <source>
        <strain evidence="2">DMR45628</strain>
    </source>
</reference>
<dbReference type="InterPro" id="IPR058520">
    <property type="entry name" value="DUF8207"/>
</dbReference>
<protein>
    <recommendedName>
        <fullName evidence="1">DUF8207 domain-containing protein</fullName>
    </recommendedName>
</protein>
<dbReference type="Proteomes" id="UP001458880">
    <property type="component" value="Unassembled WGS sequence"/>
</dbReference>
<gene>
    <name evidence="2" type="ORF">QE152_g25329</name>
</gene>
<comment type="caution">
    <text evidence="2">The sequence shown here is derived from an EMBL/GenBank/DDBJ whole genome shotgun (WGS) entry which is preliminary data.</text>
</comment>
<evidence type="ECO:0000259" key="1">
    <source>
        <dbReference type="Pfam" id="PF26634"/>
    </source>
</evidence>
<proteinExistence type="predicted"/>
<dbReference type="PANTHER" id="PTHR35374:SF1">
    <property type="entry name" value="PROTEIN KINASE DOMAIN-CONTAINING PROTEIN"/>
    <property type="match status" value="1"/>
</dbReference>
<dbReference type="Pfam" id="PF26634">
    <property type="entry name" value="DUF8207"/>
    <property type="match status" value="1"/>
</dbReference>
<dbReference type="PANTHER" id="PTHR35374">
    <property type="entry name" value="CYCLIN-DEPENDENT KINASE 11A-LIKE"/>
    <property type="match status" value="1"/>
</dbReference>
<organism evidence="2 3">
    <name type="scientific">Popillia japonica</name>
    <name type="common">Japanese beetle</name>
    <dbReference type="NCBI Taxonomy" id="7064"/>
    <lineage>
        <taxon>Eukaryota</taxon>
        <taxon>Metazoa</taxon>
        <taxon>Ecdysozoa</taxon>
        <taxon>Arthropoda</taxon>
        <taxon>Hexapoda</taxon>
        <taxon>Insecta</taxon>
        <taxon>Pterygota</taxon>
        <taxon>Neoptera</taxon>
        <taxon>Endopterygota</taxon>
        <taxon>Coleoptera</taxon>
        <taxon>Polyphaga</taxon>
        <taxon>Scarabaeiformia</taxon>
        <taxon>Scarabaeidae</taxon>
        <taxon>Rutelinae</taxon>
        <taxon>Popillia</taxon>
    </lineage>
</organism>
<sequence>MGKRAINFIKNNIAINGKVYKGTEGLYELLFVRQSQNYTEEDKDSHRKILLETHLLYCDFDTTNQMRRSKSLKYGNIMKLLTSHRISGEGHMVVSTKPYQYVYWDNVNELIQRLKLLGNDTYG</sequence>
<dbReference type="AlphaFoldDB" id="A0AAW1K1E6"/>
<keyword evidence="3" id="KW-1185">Reference proteome</keyword>